<sequence>MAEQNRPRPAADNINRINEAAAAAMDADFPWYFGYVYDINYMKRHKVLLDRGYRKTPKDILYLCSVAYSFGKLQEIQDVLATALYVEDGMSQADIWKTACAAWACHCEELFNKATERLLWEREKSYGSLFFAMHGDQLFYSLQWQLCCKLESTRGRWRGEMADAMNKVYKSIYFDQDHDLRAIAPGHTETFAERAFVATATVYKATRDLHGRLWEEALIDRWNMLRSMCGVEKIDRSVPRDYQTQAEAEAEAQAQGEEEREFVD</sequence>
<evidence type="ECO:0000313" key="2">
    <source>
        <dbReference type="EMBL" id="KAF6831546.1"/>
    </source>
</evidence>
<name>A0A8H6KI68_9PEZI</name>
<protein>
    <submittedName>
        <fullName evidence="2">Uncharacterized protein</fullName>
    </submittedName>
</protein>
<keyword evidence="3" id="KW-1185">Reference proteome</keyword>
<dbReference type="EMBL" id="WIGO01000080">
    <property type="protein sequence ID" value="KAF6831546.1"/>
    <property type="molecule type" value="Genomic_DNA"/>
</dbReference>
<feature type="region of interest" description="Disordered" evidence="1">
    <location>
        <begin position="240"/>
        <end position="264"/>
    </location>
</feature>
<organism evidence="2 3">
    <name type="scientific">Colletotrichum plurivorum</name>
    <dbReference type="NCBI Taxonomy" id="2175906"/>
    <lineage>
        <taxon>Eukaryota</taxon>
        <taxon>Fungi</taxon>
        <taxon>Dikarya</taxon>
        <taxon>Ascomycota</taxon>
        <taxon>Pezizomycotina</taxon>
        <taxon>Sordariomycetes</taxon>
        <taxon>Hypocreomycetidae</taxon>
        <taxon>Glomerellales</taxon>
        <taxon>Glomerellaceae</taxon>
        <taxon>Colletotrichum</taxon>
        <taxon>Colletotrichum orchidearum species complex</taxon>
    </lineage>
</organism>
<dbReference type="Proteomes" id="UP000654918">
    <property type="component" value="Unassembled WGS sequence"/>
</dbReference>
<dbReference type="AlphaFoldDB" id="A0A8H6KI68"/>
<evidence type="ECO:0000313" key="3">
    <source>
        <dbReference type="Proteomes" id="UP000654918"/>
    </source>
</evidence>
<feature type="compositionally biased region" description="Low complexity" evidence="1">
    <location>
        <begin position="245"/>
        <end position="255"/>
    </location>
</feature>
<proteinExistence type="predicted"/>
<reference evidence="2" key="1">
    <citation type="journal article" date="2020" name="Phytopathology">
        <title>Genome Sequence Resources of Colletotrichum truncatum, C. plurivorum, C. musicola, and C. sojae: Four Species Pathogenic to Soybean (Glycine max).</title>
        <authorList>
            <person name="Rogerio F."/>
            <person name="Boufleur T.R."/>
            <person name="Ciampi-Guillardi M."/>
            <person name="Sukno S.A."/>
            <person name="Thon M.R."/>
            <person name="Massola Junior N.S."/>
            <person name="Baroncelli R."/>
        </authorList>
    </citation>
    <scope>NUCLEOTIDE SEQUENCE</scope>
    <source>
        <strain evidence="2">LFN00145</strain>
    </source>
</reference>
<accession>A0A8H6KI68</accession>
<comment type="caution">
    <text evidence="2">The sequence shown here is derived from an EMBL/GenBank/DDBJ whole genome shotgun (WGS) entry which is preliminary data.</text>
</comment>
<gene>
    <name evidence="2" type="ORF">CPLU01_06712</name>
</gene>
<evidence type="ECO:0000256" key="1">
    <source>
        <dbReference type="SAM" id="MobiDB-lite"/>
    </source>
</evidence>